<dbReference type="InterPro" id="IPR027268">
    <property type="entry name" value="Peptidase_M4/M1_CTD_sf"/>
</dbReference>
<sequence>MFFEQLFIYSFIRNNYLFLSSHKIKLHLFYMKKLSIITLFAFNCAFFANAQRPAATTEYNANTRFEQMGTALPTPNTFRTAAGSPGRDYWQQKADYDIKAELDDTKQSITATEKITYTNNAPEELRYLWLQLDQNLFAKNSTSNIAKQSAINPANGASFNTLGNLSGADDKDYGYKISAVKDALGKDLKYTINGTMMRVDMPAPLAKGMAFTLQVDWKFNIIDLKSVGGRSGYELFPKDGNVLYEIAQWFPRMAVYDDVNGWQHKQFLGQGEFTLPFGDYKVALTVPNDMVVGATGELQNTKDVLTATQIKRWEQAKNTKNPIAIVTQEEAEAAEKGKPTGKKTWIYAAKNVRDFAFAASRKFIWDAMQVDVEGKKVWAMSLYPKEANPLWGQYSTRVVAHTLVNYSKRSVAYPYPVAYSVHGSVGGMEYPMMSFNGARPEADGTYSEGTKNFLILVVIHEVGHNFFPMIVNSDERQWSWMDEGLNSFLEGLTCLEWDRNFPATGIEPQYITGYMKTDPNKQNSIMSSSDNILPGTFGPNAYSKPATGLNILRESVMGRELFDYAFKEYSRRWAFKHPTPADFFRTMEDASGVDLDWFWKGWFYGVEPADQAIVNVEWYSVDSQDPAKQKAAAKADAAAKSQTLSNIRNKTDIKETVVEADSSMRDFYNSYDRYAVTDADKKKYEQYLSTLSEDDRKLVEAGKNFYVVNLKNKGGLIMPVIIRMEFEDGTTEDVRIPAEIWRLNDKDVKKTLVTTKKVAKFKLDPYHEIPDIDTSDNAFPKEPEQPTRFQAFKQSGRGGGGGSNPMQEALKNRPAGTQTSGDKK</sequence>
<evidence type="ECO:0000313" key="3">
    <source>
        <dbReference type="EMBL" id="CAH0996720.1"/>
    </source>
</evidence>
<feature type="domain" description="Peptidase M1 membrane alanine aminopeptidase" evidence="2">
    <location>
        <begin position="424"/>
        <end position="602"/>
    </location>
</feature>
<evidence type="ECO:0000256" key="1">
    <source>
        <dbReference type="SAM" id="MobiDB-lite"/>
    </source>
</evidence>
<dbReference type="CDD" id="cd09604">
    <property type="entry name" value="M1_APN_like"/>
    <property type="match status" value="1"/>
</dbReference>
<protein>
    <recommendedName>
        <fullName evidence="2">Peptidase M1 membrane alanine aminopeptidase domain-containing protein</fullName>
    </recommendedName>
</protein>
<organism evidence="3 4">
    <name type="scientific">Emticicia aquatica</name>
    <dbReference type="NCBI Taxonomy" id="1681835"/>
    <lineage>
        <taxon>Bacteria</taxon>
        <taxon>Pseudomonadati</taxon>
        <taxon>Bacteroidota</taxon>
        <taxon>Cytophagia</taxon>
        <taxon>Cytophagales</taxon>
        <taxon>Leadbetterellaceae</taxon>
        <taxon>Emticicia</taxon>
    </lineage>
</organism>
<proteinExistence type="predicted"/>
<evidence type="ECO:0000313" key="4">
    <source>
        <dbReference type="Proteomes" id="UP000837932"/>
    </source>
</evidence>
<dbReference type="Pfam" id="PF01433">
    <property type="entry name" value="Peptidase_M1"/>
    <property type="match status" value="1"/>
</dbReference>
<dbReference type="Gene3D" id="1.10.390.10">
    <property type="entry name" value="Neutral Protease Domain 2"/>
    <property type="match status" value="1"/>
</dbReference>
<dbReference type="EMBL" id="CAKLPY010000002">
    <property type="protein sequence ID" value="CAH0996720.1"/>
    <property type="molecule type" value="Genomic_DNA"/>
</dbReference>
<feature type="compositionally biased region" description="Polar residues" evidence="1">
    <location>
        <begin position="815"/>
        <end position="824"/>
    </location>
</feature>
<evidence type="ECO:0000259" key="2">
    <source>
        <dbReference type="Pfam" id="PF01433"/>
    </source>
</evidence>
<dbReference type="Proteomes" id="UP000837932">
    <property type="component" value="Unassembled WGS sequence"/>
</dbReference>
<feature type="region of interest" description="Disordered" evidence="1">
    <location>
        <begin position="772"/>
        <end position="824"/>
    </location>
</feature>
<reference evidence="3" key="1">
    <citation type="submission" date="2021-12" db="EMBL/GenBank/DDBJ databases">
        <authorList>
            <person name="Rodrigo-Torres L."/>
            <person name="Arahal R. D."/>
            <person name="Lucena T."/>
        </authorList>
    </citation>
    <scope>NUCLEOTIDE SEQUENCE</scope>
    <source>
        <strain evidence="3">CECT 8858</strain>
    </source>
</reference>
<name>A0ABN8EX92_9BACT</name>
<gene>
    <name evidence="3" type="ORF">EMA8858_02855</name>
</gene>
<dbReference type="SUPFAM" id="SSF55486">
    <property type="entry name" value="Metalloproteases ('zincins'), catalytic domain"/>
    <property type="match status" value="1"/>
</dbReference>
<dbReference type="InterPro" id="IPR014782">
    <property type="entry name" value="Peptidase_M1_dom"/>
</dbReference>
<comment type="caution">
    <text evidence="3">The sequence shown here is derived from an EMBL/GenBank/DDBJ whole genome shotgun (WGS) entry which is preliminary data.</text>
</comment>
<accession>A0ABN8EX92</accession>
<keyword evidence="4" id="KW-1185">Reference proteome</keyword>